<feature type="region of interest" description="Disordered" evidence="6">
    <location>
        <begin position="1"/>
        <end position="25"/>
    </location>
</feature>
<proteinExistence type="predicted"/>
<feature type="domain" description="C2H2-type" evidence="7">
    <location>
        <begin position="886"/>
        <end position="914"/>
    </location>
</feature>
<dbReference type="PROSITE" id="PS50157">
    <property type="entry name" value="ZINC_FINGER_C2H2_2"/>
    <property type="match status" value="5"/>
</dbReference>
<dbReference type="PANTHER" id="PTHR24379:SF127">
    <property type="entry name" value="BLOODY FINGERS-RELATED"/>
    <property type="match status" value="1"/>
</dbReference>
<dbReference type="InterPro" id="IPR036236">
    <property type="entry name" value="Znf_C2H2_sf"/>
</dbReference>
<evidence type="ECO:0000313" key="8">
    <source>
        <dbReference type="EMBL" id="KAL2711691.1"/>
    </source>
</evidence>
<dbReference type="SMART" id="SM00355">
    <property type="entry name" value="ZnF_C2H2"/>
    <property type="match status" value="12"/>
</dbReference>
<dbReference type="EMBL" id="JAUDFV010000173">
    <property type="protein sequence ID" value="KAL2711691.1"/>
    <property type="molecule type" value="Genomic_DNA"/>
</dbReference>
<dbReference type="Gene3D" id="3.30.160.60">
    <property type="entry name" value="Classic Zinc Finger"/>
    <property type="match status" value="2"/>
</dbReference>
<keyword evidence="3 5" id="KW-0863">Zinc-finger</keyword>
<dbReference type="InterPro" id="IPR013087">
    <property type="entry name" value="Znf_C2H2_type"/>
</dbReference>
<feature type="domain" description="C2H2-type" evidence="7">
    <location>
        <begin position="831"/>
        <end position="859"/>
    </location>
</feature>
<keyword evidence="9" id="KW-1185">Reference proteome</keyword>
<accession>A0ABD1ZTK3</accession>
<evidence type="ECO:0000256" key="5">
    <source>
        <dbReference type="PROSITE-ProRule" id="PRU00042"/>
    </source>
</evidence>
<evidence type="ECO:0000259" key="7">
    <source>
        <dbReference type="PROSITE" id="PS50157"/>
    </source>
</evidence>
<feature type="region of interest" description="Disordered" evidence="6">
    <location>
        <begin position="497"/>
        <end position="518"/>
    </location>
</feature>
<dbReference type="SUPFAM" id="SSF57667">
    <property type="entry name" value="beta-beta-alpha zinc fingers"/>
    <property type="match status" value="1"/>
</dbReference>
<keyword evidence="1" id="KW-0479">Metal-binding</keyword>
<feature type="region of interest" description="Disordered" evidence="6">
    <location>
        <begin position="468"/>
        <end position="487"/>
    </location>
</feature>
<dbReference type="Proteomes" id="UP001607302">
    <property type="component" value="Unassembled WGS sequence"/>
</dbReference>
<dbReference type="PROSITE" id="PS00028">
    <property type="entry name" value="ZINC_FINGER_C2H2_1"/>
    <property type="match status" value="5"/>
</dbReference>
<protein>
    <submittedName>
        <fullName evidence="8">Zinc finger protein 624-like</fullName>
    </submittedName>
</protein>
<feature type="domain" description="C2H2-type" evidence="7">
    <location>
        <begin position="153"/>
        <end position="181"/>
    </location>
</feature>
<reference evidence="8 9" key="1">
    <citation type="journal article" date="2024" name="Ann. Entomol. Soc. Am.">
        <title>Genomic analyses of the southern and eastern yellowjacket wasps (Hymenoptera: Vespidae) reveal evolutionary signatures of social life.</title>
        <authorList>
            <person name="Catto M.A."/>
            <person name="Caine P.B."/>
            <person name="Orr S.E."/>
            <person name="Hunt B.G."/>
            <person name="Goodisman M.A.D."/>
        </authorList>
    </citation>
    <scope>NUCLEOTIDE SEQUENCE [LARGE SCALE GENOMIC DNA]</scope>
    <source>
        <strain evidence="8">233</strain>
        <tissue evidence="8">Head and thorax</tissue>
    </source>
</reference>
<dbReference type="GO" id="GO:0008270">
    <property type="term" value="F:zinc ion binding"/>
    <property type="evidence" value="ECO:0007669"/>
    <property type="project" value="UniProtKB-KW"/>
</dbReference>
<dbReference type="GO" id="GO:0006355">
    <property type="term" value="P:regulation of DNA-templated transcription"/>
    <property type="evidence" value="ECO:0007669"/>
    <property type="project" value="UniProtKB-ARBA"/>
</dbReference>
<evidence type="ECO:0000313" key="9">
    <source>
        <dbReference type="Proteomes" id="UP001607302"/>
    </source>
</evidence>
<evidence type="ECO:0000256" key="3">
    <source>
        <dbReference type="ARBA" id="ARBA00022771"/>
    </source>
</evidence>
<evidence type="ECO:0000256" key="2">
    <source>
        <dbReference type="ARBA" id="ARBA00022737"/>
    </source>
</evidence>
<sequence>VKMFGEGAMWDDYGNNNEDKGKEEPPERLVVDVDIPLLKIEPMSPARSNSCESLQSPSQLPIVTPLKLKDPIILLEKCDKIWETLKLIKNVQSTGSENTINHSIEKIDLTNLTVSSPKKDPEASYIIYQPVLGNNNSALPNFKFSVKSTKKLFHCNVCGKEYSENRSLRSHSEKIHGIYIPPKRKYNKSKYKEISSEYINSDLTAPLTNGTKTNENHFQAEKKNNLLDKEMAHTRCGYRAKCPLCKRTITDLHRHLTDYHKIGCPNLVMKELESNALVSANISLQDLTKAMVNTMSLYEVSDNENTIISEQMTQKKIKLNENEILNVENASENLQTEVTKFKCEICFGVYASYNSFYKHSRIHRRRGETKNNFNAFKCRYLNSPLNPKRTELLLSTSNSQNQEKTKRISLDSIEGLKSQDQEYNSYNNNSRTRANKKYLDRLCICGRSFRDYHTLVLHKNTCKFKDTSETESFTEDNPDRDSGSGINIKIKKKNDSYEIVSKDSGDENKSKDSGHPYDCDTPSDISDLIFEDCNEVCQENHSLNILKSSKYSKDHSILKIKTINENTDIDVDESSRNISLNKNKENKQINKNMQIRKIQEQKGNVEVVPTYLCETIMTEQSEMTDDSNILKTKQRPIDAENSTDFIKSKEEKSIETAEASDLLKRKKENLIKIDDQKLLSNTSMYVNTICPCGESFQTLKSCNTHIAKCHPLFLRCGYCVEKFNSIGEYNNHRCNVKEGKKFSELHTDMSCPFCHAVVRNKSEFDKHIKFQHFDPELPYQCHECTQKFPSSTGCQLHFQRVHGKCVCNVCGTKLTSAAKLRHEGYHYGLGFPCHICKKTHSNRKHLLNHFENIHEETDKLMTCNICLQSVKKKSYSWHIYSHKTVTTCKLCKKVYCDARTLEHHIISSHKGKYPWIKCNFCTRKFSNKKLLETHIKKEKCNRYLLQVQKKFKKSSKDRSLLHS</sequence>
<evidence type="ECO:0000256" key="1">
    <source>
        <dbReference type="ARBA" id="ARBA00022723"/>
    </source>
</evidence>
<keyword evidence="2" id="KW-0677">Repeat</keyword>
<feature type="domain" description="C2H2-type" evidence="7">
    <location>
        <begin position="779"/>
        <end position="802"/>
    </location>
</feature>
<feature type="non-terminal residue" evidence="8">
    <location>
        <position position="1"/>
    </location>
</feature>
<organism evidence="8 9">
    <name type="scientific">Vespula squamosa</name>
    <name type="common">Southern yellow jacket</name>
    <name type="synonym">Wasp</name>
    <dbReference type="NCBI Taxonomy" id="30214"/>
    <lineage>
        <taxon>Eukaryota</taxon>
        <taxon>Metazoa</taxon>
        <taxon>Ecdysozoa</taxon>
        <taxon>Arthropoda</taxon>
        <taxon>Hexapoda</taxon>
        <taxon>Insecta</taxon>
        <taxon>Pterygota</taxon>
        <taxon>Neoptera</taxon>
        <taxon>Endopterygota</taxon>
        <taxon>Hymenoptera</taxon>
        <taxon>Apocrita</taxon>
        <taxon>Aculeata</taxon>
        <taxon>Vespoidea</taxon>
        <taxon>Vespidae</taxon>
        <taxon>Vespinae</taxon>
        <taxon>Vespula</taxon>
    </lineage>
</organism>
<evidence type="ECO:0000256" key="6">
    <source>
        <dbReference type="SAM" id="MobiDB-lite"/>
    </source>
</evidence>
<gene>
    <name evidence="8" type="ORF">V1478_018712</name>
</gene>
<evidence type="ECO:0000256" key="4">
    <source>
        <dbReference type="ARBA" id="ARBA00022833"/>
    </source>
</evidence>
<comment type="caution">
    <text evidence="8">The sequence shown here is derived from an EMBL/GenBank/DDBJ whole genome shotgun (WGS) entry which is preliminary data.</text>
</comment>
<feature type="domain" description="C2H2-type" evidence="7">
    <location>
        <begin position="341"/>
        <end position="368"/>
    </location>
</feature>
<dbReference type="AlphaFoldDB" id="A0ABD1ZTK3"/>
<name>A0ABD1ZTK3_VESSQ</name>
<dbReference type="PANTHER" id="PTHR24379">
    <property type="entry name" value="KRAB AND ZINC FINGER DOMAIN-CONTAINING"/>
    <property type="match status" value="1"/>
</dbReference>
<keyword evidence="4" id="KW-0862">Zinc</keyword>